<dbReference type="Pfam" id="PF00028">
    <property type="entry name" value="Cadherin"/>
    <property type="match status" value="4"/>
</dbReference>
<evidence type="ECO:0000259" key="6">
    <source>
        <dbReference type="PROSITE" id="PS50268"/>
    </source>
</evidence>
<keyword evidence="8" id="KW-1185">Reference proteome</keyword>
<comment type="subcellular location">
    <subcellularLocation>
        <location evidence="1">Membrane</location>
    </subcellularLocation>
</comment>
<keyword evidence="2" id="KW-0677">Repeat</keyword>
<organism evidence="7 8">
    <name type="scientific">Ciona savignyi</name>
    <name type="common">Pacific transparent sea squirt</name>
    <dbReference type="NCBI Taxonomy" id="51511"/>
    <lineage>
        <taxon>Eukaryota</taxon>
        <taxon>Metazoa</taxon>
        <taxon>Chordata</taxon>
        <taxon>Tunicata</taxon>
        <taxon>Ascidiacea</taxon>
        <taxon>Phlebobranchia</taxon>
        <taxon>Cionidae</taxon>
        <taxon>Ciona</taxon>
    </lineage>
</organism>
<dbReference type="InterPro" id="IPR039808">
    <property type="entry name" value="Cadherin"/>
</dbReference>
<dbReference type="PANTHER" id="PTHR24027:SF438">
    <property type="entry name" value="CADHERIN 23"/>
    <property type="match status" value="1"/>
</dbReference>
<feature type="domain" description="Cadherin" evidence="6">
    <location>
        <begin position="113"/>
        <end position="217"/>
    </location>
</feature>
<evidence type="ECO:0000313" key="7">
    <source>
        <dbReference type="Ensembl" id="ENSCSAVP00000016733.1"/>
    </source>
</evidence>
<protein>
    <recommendedName>
        <fullName evidence="6">Cadherin domain-containing protein</fullName>
    </recommendedName>
</protein>
<dbReference type="SUPFAM" id="SSF49313">
    <property type="entry name" value="Cadherin-like"/>
    <property type="match status" value="6"/>
</dbReference>
<evidence type="ECO:0000313" key="8">
    <source>
        <dbReference type="Proteomes" id="UP000007875"/>
    </source>
</evidence>
<dbReference type="AlphaFoldDB" id="H2ZGL7"/>
<keyword evidence="4" id="KW-0472">Membrane</keyword>
<dbReference type="InterPro" id="IPR002126">
    <property type="entry name" value="Cadherin-like_dom"/>
</dbReference>
<evidence type="ECO:0000256" key="2">
    <source>
        <dbReference type="ARBA" id="ARBA00022737"/>
    </source>
</evidence>
<dbReference type="GO" id="GO:0005509">
    <property type="term" value="F:calcium ion binding"/>
    <property type="evidence" value="ECO:0007669"/>
    <property type="project" value="UniProtKB-UniRule"/>
</dbReference>
<dbReference type="GO" id="GO:0045296">
    <property type="term" value="F:cadherin binding"/>
    <property type="evidence" value="ECO:0007669"/>
    <property type="project" value="TreeGrafter"/>
</dbReference>
<reference evidence="8" key="1">
    <citation type="submission" date="2003-08" db="EMBL/GenBank/DDBJ databases">
        <authorList>
            <person name="Birren B."/>
            <person name="Nusbaum C."/>
            <person name="Abebe A."/>
            <person name="Abouelleil A."/>
            <person name="Adekoya E."/>
            <person name="Ait-zahra M."/>
            <person name="Allen N."/>
            <person name="Allen T."/>
            <person name="An P."/>
            <person name="Anderson M."/>
            <person name="Anderson S."/>
            <person name="Arachchi H."/>
            <person name="Armbruster J."/>
            <person name="Bachantsang P."/>
            <person name="Baldwin J."/>
            <person name="Barry A."/>
            <person name="Bayul T."/>
            <person name="Blitshsteyn B."/>
            <person name="Bloom T."/>
            <person name="Blye J."/>
            <person name="Boguslavskiy L."/>
            <person name="Borowsky M."/>
            <person name="Boukhgalter B."/>
            <person name="Brunache A."/>
            <person name="Butler J."/>
            <person name="Calixte N."/>
            <person name="Calvo S."/>
            <person name="Camarata J."/>
            <person name="Campo K."/>
            <person name="Chang J."/>
            <person name="Cheshatsang Y."/>
            <person name="Citroen M."/>
            <person name="Collymore A."/>
            <person name="Considine T."/>
            <person name="Cook A."/>
            <person name="Cooke P."/>
            <person name="Corum B."/>
            <person name="Cuomo C."/>
            <person name="David R."/>
            <person name="Dawoe T."/>
            <person name="Degray S."/>
            <person name="Dodge S."/>
            <person name="Dooley K."/>
            <person name="Dorje P."/>
            <person name="Dorjee K."/>
            <person name="Dorris L."/>
            <person name="Duffey N."/>
            <person name="Dupes A."/>
            <person name="Elkins T."/>
            <person name="Engels R."/>
            <person name="Erickson J."/>
            <person name="Farina A."/>
            <person name="Faro S."/>
            <person name="Ferreira P."/>
            <person name="Fischer H."/>
            <person name="Fitzgerald M."/>
            <person name="Foley K."/>
            <person name="Gage D."/>
            <person name="Galagan J."/>
            <person name="Gearin G."/>
            <person name="Gnerre S."/>
            <person name="Gnirke A."/>
            <person name="Goyette A."/>
            <person name="Graham J."/>
            <person name="Grandbois E."/>
            <person name="Gyaltsen K."/>
            <person name="Hafez N."/>
            <person name="Hagopian D."/>
            <person name="Hagos B."/>
            <person name="Hall J."/>
            <person name="Hatcher B."/>
            <person name="Heller A."/>
            <person name="Higgins H."/>
            <person name="Honan T."/>
            <person name="Horn A."/>
            <person name="Houde N."/>
            <person name="Hughes L."/>
            <person name="Hulme W."/>
            <person name="Husby E."/>
            <person name="Iliev I."/>
            <person name="Jaffe D."/>
            <person name="Jones C."/>
            <person name="Kamal M."/>
            <person name="Kamat A."/>
            <person name="Kamvysselis M."/>
            <person name="Karlsson E."/>
            <person name="Kells C."/>
            <person name="Kieu A."/>
            <person name="Kisner P."/>
            <person name="Kodira C."/>
            <person name="Kulbokas E."/>
            <person name="Labutti K."/>
            <person name="Lama D."/>
            <person name="Landers T."/>
            <person name="Leger J."/>
            <person name="Levine S."/>
            <person name="Lewis D."/>
            <person name="Lewis T."/>
            <person name="Lindblad-toh K."/>
            <person name="Liu X."/>
            <person name="Lokyitsang T."/>
            <person name="Lokyitsang Y."/>
            <person name="Lucien O."/>
            <person name="Lui A."/>
            <person name="Ma L.J."/>
            <person name="Mabbitt R."/>
            <person name="Macdonald J."/>
            <person name="Maclean C."/>
            <person name="Major J."/>
            <person name="Manning J."/>
            <person name="Marabella R."/>
            <person name="Maru K."/>
            <person name="Matthews C."/>
            <person name="Mauceli E."/>
            <person name="Mccarthy M."/>
            <person name="Mcdonough S."/>
            <person name="Mcghee T."/>
            <person name="Meldrim J."/>
            <person name="Meneus L."/>
            <person name="Mesirov J."/>
            <person name="Mihalev A."/>
            <person name="Mihova T."/>
            <person name="Mikkelsen T."/>
            <person name="Mlenga V."/>
            <person name="Moru K."/>
            <person name="Mozes J."/>
            <person name="Mulrain L."/>
            <person name="Munson G."/>
            <person name="Naylor J."/>
            <person name="Newes C."/>
            <person name="Nguyen C."/>
            <person name="Nguyen N."/>
            <person name="Nguyen T."/>
            <person name="Nicol R."/>
            <person name="Nielsen C."/>
            <person name="Nizzari M."/>
            <person name="Norbu C."/>
            <person name="Norbu N."/>
            <person name="O'donnell P."/>
            <person name="Okoawo O."/>
            <person name="O'leary S."/>
            <person name="Omotosho B."/>
            <person name="O'neill K."/>
            <person name="Osman S."/>
            <person name="Parker S."/>
            <person name="Perrin D."/>
            <person name="Phunkhang P."/>
            <person name="Piqani B."/>
            <person name="Purcell S."/>
            <person name="Rachupka T."/>
            <person name="Ramasamy U."/>
            <person name="Rameau R."/>
            <person name="Ray V."/>
            <person name="Raymond C."/>
            <person name="Retta R."/>
            <person name="Richardson S."/>
            <person name="Rise C."/>
            <person name="Rodriguez J."/>
            <person name="Rogers J."/>
            <person name="Rogov P."/>
            <person name="Rutman M."/>
            <person name="Schupbach R."/>
            <person name="Seaman C."/>
            <person name="Settipalli S."/>
            <person name="Sharpe T."/>
            <person name="Sheridan J."/>
            <person name="Sherpa N."/>
            <person name="Shi J."/>
            <person name="Smirnov S."/>
            <person name="Smith C."/>
            <person name="Sougnez C."/>
            <person name="Spencer B."/>
            <person name="Stalker J."/>
            <person name="Stange-thomann N."/>
            <person name="Stavropoulos S."/>
            <person name="Stetson K."/>
            <person name="Stone C."/>
            <person name="Stone S."/>
            <person name="Stubbs M."/>
            <person name="Talamas J."/>
            <person name="Tchuinga P."/>
            <person name="Tenzing P."/>
            <person name="Tesfaye S."/>
            <person name="Theodore J."/>
            <person name="Thoulutsang Y."/>
            <person name="Topham K."/>
            <person name="Towey S."/>
            <person name="Tsamla T."/>
            <person name="Tsomo N."/>
            <person name="Vallee D."/>
            <person name="Vassiliev H."/>
            <person name="Venkataraman V."/>
            <person name="Vinson J."/>
            <person name="Vo A."/>
            <person name="Wade C."/>
            <person name="Wang S."/>
            <person name="Wangchuk T."/>
            <person name="Wangdi T."/>
            <person name="Whittaker C."/>
            <person name="Wilkinson J."/>
            <person name="Wu Y."/>
            <person name="Wyman D."/>
            <person name="Yadav S."/>
            <person name="Yang S."/>
            <person name="Yang X."/>
            <person name="Yeager S."/>
            <person name="Yee E."/>
            <person name="Young G."/>
            <person name="Zainoun J."/>
            <person name="Zembeck L."/>
            <person name="Zimmer A."/>
            <person name="Zody M."/>
            <person name="Lander E."/>
        </authorList>
    </citation>
    <scope>NUCLEOTIDE SEQUENCE [LARGE SCALE GENOMIC DNA]</scope>
</reference>
<sequence length="603" mass="66749">MFPPQPYSVSIGEDTPIGSTITVVTATDSDRDPDNTRFYYSLKGNTVMNLTVEVSDNGLPPRSSRVSIQIQLYDRDSFIPKFKKDVFKMRDARNTTTVVIDVEDSNDHDPMFTETSYRVEMSESTPVGGLVIQIHAEDEDAGNNGSVFYTLLGNPDKFTIDPINGTITTTQTLDYDLMRTSYKLRVRASDRGTPFSRKSECFVFVTISNMNDNAPMFDESDCEILINIHIPEDTAVGTSVTKVQAFDRDHGFNGKLWFTITDGNSDSCFSIDTENGAVSVVKPLDRERTSSYNLTVSISDLGSPSKTSSARIFISVTDINDNAPYFGQTHYAFRLRENVRVGFVIQQNIWATDHDVGRNANITYSLSSAMGGEKFSINKTTGFIKVIEGLDRESTSEYRLTVTATDGGKIPLSSSALVLIDVTDVNDNPPRFHQSIFRIKVTEDLPVGTVVFRLQSSDPDSPENSVVRYSLTAGVSNRAHAGEPKFNVDPRTGYIRISAGLDYRLKTRYNITARARDSNYRVATCYIEVEVVPVNRNLNAPYFDLPEVKFDVLENAAIGVTVGIATAVDEDITQPENSSGYSIVDGTGLGIFNIDENTGWFTL</sequence>
<dbReference type="HOGENOM" id="CLU_549274_0_0_1"/>
<name>H2ZGL7_CIOSA</name>
<dbReference type="InterPro" id="IPR015919">
    <property type="entry name" value="Cadherin-like_sf"/>
</dbReference>
<evidence type="ECO:0000256" key="1">
    <source>
        <dbReference type="ARBA" id="ARBA00004370"/>
    </source>
</evidence>
<accession>H2ZGL7</accession>
<dbReference type="PROSITE" id="PS50268">
    <property type="entry name" value="CADHERIN_2"/>
    <property type="match status" value="5"/>
</dbReference>
<feature type="domain" description="Cadherin" evidence="6">
    <location>
        <begin position="433"/>
        <end position="543"/>
    </location>
</feature>
<dbReference type="PROSITE" id="PS00232">
    <property type="entry name" value="CADHERIN_1"/>
    <property type="match status" value="3"/>
</dbReference>
<keyword evidence="3 5" id="KW-0106">Calcium</keyword>
<reference evidence="7" key="3">
    <citation type="submission" date="2025-09" db="UniProtKB">
        <authorList>
            <consortium name="Ensembl"/>
        </authorList>
    </citation>
    <scope>IDENTIFICATION</scope>
</reference>
<dbReference type="GO" id="GO:0016477">
    <property type="term" value="P:cell migration"/>
    <property type="evidence" value="ECO:0007669"/>
    <property type="project" value="TreeGrafter"/>
</dbReference>
<feature type="domain" description="Cadherin" evidence="6">
    <location>
        <begin position="327"/>
        <end position="432"/>
    </location>
</feature>
<dbReference type="GO" id="GO:0016342">
    <property type="term" value="C:catenin complex"/>
    <property type="evidence" value="ECO:0007669"/>
    <property type="project" value="TreeGrafter"/>
</dbReference>
<evidence type="ECO:0000256" key="5">
    <source>
        <dbReference type="PROSITE-ProRule" id="PRU00043"/>
    </source>
</evidence>
<dbReference type="GO" id="GO:0008013">
    <property type="term" value="F:beta-catenin binding"/>
    <property type="evidence" value="ECO:0007669"/>
    <property type="project" value="TreeGrafter"/>
</dbReference>
<dbReference type="PRINTS" id="PR00205">
    <property type="entry name" value="CADHERIN"/>
</dbReference>
<dbReference type="SMART" id="SM00112">
    <property type="entry name" value="CA"/>
    <property type="match status" value="5"/>
</dbReference>
<evidence type="ECO:0000256" key="3">
    <source>
        <dbReference type="ARBA" id="ARBA00022837"/>
    </source>
</evidence>
<feature type="domain" description="Cadherin" evidence="6">
    <location>
        <begin position="3"/>
        <end position="112"/>
    </location>
</feature>
<feature type="domain" description="Cadherin" evidence="6">
    <location>
        <begin position="222"/>
        <end position="326"/>
    </location>
</feature>
<dbReference type="Ensembl" id="ENSCSAVT00000016915.1">
    <property type="protein sequence ID" value="ENSCSAVP00000016733.1"/>
    <property type="gene ID" value="ENSCSAVG00000009836.1"/>
</dbReference>
<proteinExistence type="predicted"/>
<dbReference type="InterPro" id="IPR020894">
    <property type="entry name" value="Cadherin_CS"/>
</dbReference>
<dbReference type="GO" id="GO:0007156">
    <property type="term" value="P:homophilic cell adhesion via plasma membrane adhesion molecules"/>
    <property type="evidence" value="ECO:0007669"/>
    <property type="project" value="InterPro"/>
</dbReference>
<evidence type="ECO:0000256" key="4">
    <source>
        <dbReference type="ARBA" id="ARBA00023136"/>
    </source>
</evidence>
<dbReference type="Gene3D" id="2.60.40.60">
    <property type="entry name" value="Cadherins"/>
    <property type="match status" value="6"/>
</dbReference>
<reference evidence="7" key="2">
    <citation type="submission" date="2025-08" db="UniProtKB">
        <authorList>
            <consortium name="Ensembl"/>
        </authorList>
    </citation>
    <scope>IDENTIFICATION</scope>
</reference>
<dbReference type="GeneTree" id="ENSGT00940000166124"/>
<dbReference type="CDD" id="cd11304">
    <property type="entry name" value="Cadherin_repeat"/>
    <property type="match status" value="6"/>
</dbReference>
<dbReference type="PANTHER" id="PTHR24027">
    <property type="entry name" value="CADHERIN-23"/>
    <property type="match status" value="1"/>
</dbReference>
<dbReference type="Proteomes" id="UP000007875">
    <property type="component" value="Unassembled WGS sequence"/>
</dbReference>